<evidence type="ECO:0000256" key="2">
    <source>
        <dbReference type="SAM" id="SignalP"/>
    </source>
</evidence>
<dbReference type="EMBL" id="CP101988">
    <property type="protein sequence ID" value="UUI76740.1"/>
    <property type="molecule type" value="Genomic_DNA"/>
</dbReference>
<feature type="region of interest" description="Disordered" evidence="1">
    <location>
        <begin position="24"/>
        <end position="56"/>
    </location>
</feature>
<gene>
    <name evidence="3" type="ORF">NP064_07635</name>
</gene>
<dbReference type="Proteomes" id="UP001316189">
    <property type="component" value="Chromosome"/>
</dbReference>
<keyword evidence="2" id="KW-0732">Signal</keyword>
<evidence type="ECO:0000313" key="4">
    <source>
        <dbReference type="Proteomes" id="UP001316189"/>
    </source>
</evidence>
<keyword evidence="4" id="KW-1185">Reference proteome</keyword>
<feature type="compositionally biased region" description="Low complexity" evidence="1">
    <location>
        <begin position="24"/>
        <end position="33"/>
    </location>
</feature>
<dbReference type="PROSITE" id="PS51257">
    <property type="entry name" value="PROKAR_LIPOPROTEIN"/>
    <property type="match status" value="1"/>
</dbReference>
<dbReference type="SUPFAM" id="SSF89392">
    <property type="entry name" value="Prokaryotic lipoproteins and lipoprotein localization factors"/>
    <property type="match status" value="1"/>
</dbReference>
<feature type="signal peptide" evidence="2">
    <location>
        <begin position="1"/>
        <end position="21"/>
    </location>
</feature>
<evidence type="ECO:0000256" key="1">
    <source>
        <dbReference type="SAM" id="MobiDB-lite"/>
    </source>
</evidence>
<protein>
    <recommendedName>
        <fullName evidence="5">LppX_LprAFG lipoprotein</fullName>
    </recommendedName>
</protein>
<dbReference type="InterPro" id="IPR029046">
    <property type="entry name" value="LolA/LolB/LppX"/>
</dbReference>
<dbReference type="Gene3D" id="2.50.20.20">
    <property type="match status" value="1"/>
</dbReference>
<accession>A0ABY5L486</accession>
<evidence type="ECO:0000313" key="3">
    <source>
        <dbReference type="EMBL" id="UUI76740.1"/>
    </source>
</evidence>
<organism evidence="3 4">
    <name type="scientific">Cellulomonas chengniuliangii</name>
    <dbReference type="NCBI Taxonomy" id="2968084"/>
    <lineage>
        <taxon>Bacteria</taxon>
        <taxon>Bacillati</taxon>
        <taxon>Actinomycetota</taxon>
        <taxon>Actinomycetes</taxon>
        <taxon>Micrococcales</taxon>
        <taxon>Cellulomonadaceae</taxon>
        <taxon>Cellulomonas</taxon>
    </lineage>
</organism>
<feature type="chain" id="PRO_5045425655" description="LppX_LprAFG lipoprotein" evidence="2">
    <location>
        <begin position="22"/>
        <end position="270"/>
    </location>
</feature>
<reference evidence="3 4" key="1">
    <citation type="submission" date="2022-07" db="EMBL/GenBank/DDBJ databases">
        <title>Novel species in genus cellulomonas.</title>
        <authorList>
            <person name="Ye L."/>
        </authorList>
    </citation>
    <scope>NUCLEOTIDE SEQUENCE [LARGE SCALE GENOMIC DNA]</scope>
    <source>
        <strain evidence="4">zg-Y338</strain>
    </source>
</reference>
<evidence type="ECO:0008006" key="5">
    <source>
        <dbReference type="Google" id="ProtNLM"/>
    </source>
</evidence>
<name>A0ABY5L486_9CELL</name>
<sequence length="270" mass="27747">MPADRLLALPLALLLAGSLAACGGGSPAASESPKPSRTQAETPTPTPTPTPTVEPLTPENVIARLTAAEAALTSYDVALSVTGATPMEITGSADLAGGKQNIAMVISDSELGALELRFVDGALFLKMAMLTGDLFLQLDPDDPSNELASAFGGLDDAVMESGFEGTEQAVVSVTPVGSPEVLDGVEVQAYEVVLDTAKFSAEAASDMLEEGMDALPPTVTFTYWVDGDDVPRKTVHELNGSVTTIIVTNLGAGSPVTAPAPEQITTDMPF</sequence>
<proteinExistence type="predicted"/>
<dbReference type="RefSeq" id="WP_227569029.1">
    <property type="nucleotide sequence ID" value="NZ_CP101988.1"/>
</dbReference>